<proteinExistence type="predicted"/>
<dbReference type="InterPro" id="IPR010540">
    <property type="entry name" value="CmpB_TMEM229"/>
</dbReference>
<name>B1C851_9FIRM</name>
<dbReference type="Proteomes" id="UP000005178">
    <property type="component" value="Unassembled WGS sequence"/>
</dbReference>
<protein>
    <submittedName>
        <fullName evidence="2">Uncharacterized protein</fullName>
    </submittedName>
</protein>
<evidence type="ECO:0000313" key="3">
    <source>
        <dbReference type="Proteomes" id="UP000005178"/>
    </source>
</evidence>
<keyword evidence="1" id="KW-1133">Transmembrane helix</keyword>
<dbReference type="RefSeq" id="WP_007049352.1">
    <property type="nucleotide sequence ID" value="NZ_DS560015.1"/>
</dbReference>
<keyword evidence="3" id="KW-1185">Reference proteome</keyword>
<evidence type="ECO:0000313" key="2">
    <source>
        <dbReference type="EMBL" id="EDS73188.1"/>
    </source>
</evidence>
<accession>B1C851</accession>
<feature type="transmembrane region" description="Helical" evidence="1">
    <location>
        <begin position="85"/>
        <end position="103"/>
    </location>
</feature>
<gene>
    <name evidence="2" type="ORF">ANASTE_00908</name>
</gene>
<reference evidence="2" key="2">
    <citation type="submission" date="2013-08" db="EMBL/GenBank/DDBJ databases">
        <title>Draft genome sequence of Anaerofustis stercorihominis (DSM 17244).</title>
        <authorList>
            <person name="Sudarsanam P."/>
            <person name="Ley R."/>
            <person name="Guruge J."/>
            <person name="Turnbaugh P.J."/>
            <person name="Mahowald M."/>
            <person name="Liep D."/>
            <person name="Gordon J."/>
        </authorList>
    </citation>
    <scope>NUCLEOTIDE SEQUENCE</scope>
    <source>
        <strain evidence="2">DSM 17244</strain>
    </source>
</reference>
<feature type="transmembrane region" description="Helical" evidence="1">
    <location>
        <begin position="12"/>
        <end position="34"/>
    </location>
</feature>
<dbReference type="AlphaFoldDB" id="B1C851"/>
<dbReference type="eggNOG" id="COG4905">
    <property type="taxonomic scope" value="Bacteria"/>
</dbReference>
<evidence type="ECO:0000256" key="1">
    <source>
        <dbReference type="SAM" id="Phobius"/>
    </source>
</evidence>
<dbReference type="OrthoDB" id="9789229at2"/>
<dbReference type="GeneID" id="97999782"/>
<comment type="caution">
    <text evidence="2">The sequence shown here is derived from an EMBL/GenBank/DDBJ whole genome shotgun (WGS) entry which is preliminary data.</text>
</comment>
<dbReference type="STRING" id="445971.ANASTE_00908"/>
<organism evidence="2 3">
    <name type="scientific">Anaerofustis stercorihominis DSM 17244</name>
    <dbReference type="NCBI Taxonomy" id="445971"/>
    <lineage>
        <taxon>Bacteria</taxon>
        <taxon>Bacillati</taxon>
        <taxon>Bacillota</taxon>
        <taxon>Clostridia</taxon>
        <taxon>Eubacteriales</taxon>
        <taxon>Eubacteriaceae</taxon>
        <taxon>Anaerofustis</taxon>
    </lineage>
</organism>
<keyword evidence="1" id="KW-0812">Transmembrane</keyword>
<keyword evidence="1" id="KW-0472">Membrane</keyword>
<dbReference type="Pfam" id="PF06541">
    <property type="entry name" value="ABC_trans_CmpB"/>
    <property type="match status" value="1"/>
</dbReference>
<sequence length="132" mass="15232">MNEKNNENKVFAKGYCFEIIFVFFLIGCLLGTYYEEILWYVKYHVITDRQGLLYGPFSPIYGIGVAIFVIFLGKNNDKRNVWKTLLYASIIGGVTEFATSWIADVVFGVEFWDYTGRFLNICGRTTIPYMIG</sequence>
<dbReference type="HOGENOM" id="CLU_1912688_0_0_9"/>
<feature type="transmembrane region" description="Helical" evidence="1">
    <location>
        <begin position="54"/>
        <end position="73"/>
    </location>
</feature>
<reference evidence="2" key="1">
    <citation type="submission" date="2008-01" db="EMBL/GenBank/DDBJ databases">
        <authorList>
            <person name="Fulton L."/>
            <person name="Clifton S."/>
            <person name="Fulton B."/>
            <person name="Xu J."/>
            <person name="Minx P."/>
            <person name="Pepin K.H."/>
            <person name="Johnson M."/>
            <person name="Thiruvilangam P."/>
            <person name="Bhonagiri V."/>
            <person name="Nash W.E."/>
            <person name="Mardis E.R."/>
            <person name="Wilson R.K."/>
        </authorList>
    </citation>
    <scope>NUCLEOTIDE SEQUENCE [LARGE SCALE GENOMIC DNA]</scope>
    <source>
        <strain evidence="2">DSM 17244</strain>
    </source>
</reference>
<dbReference type="EMBL" id="ABIL02000005">
    <property type="protein sequence ID" value="EDS73188.1"/>
    <property type="molecule type" value="Genomic_DNA"/>
</dbReference>